<dbReference type="InterPro" id="IPR002173">
    <property type="entry name" value="Carboh/pur_kinase_PfkB_CS"/>
</dbReference>
<protein>
    <recommendedName>
        <fullName evidence="6">Phosphofructokinase</fullName>
    </recommendedName>
</protein>
<keyword evidence="3" id="KW-0547">Nucleotide-binding</keyword>
<dbReference type="PANTHER" id="PTHR46566:SF5">
    <property type="entry name" value="1-PHOSPHOFRUCTOKINASE"/>
    <property type="match status" value="1"/>
</dbReference>
<accession>A0A066UKM0</accession>
<evidence type="ECO:0000256" key="1">
    <source>
        <dbReference type="ARBA" id="ARBA00010688"/>
    </source>
</evidence>
<dbReference type="AlphaFoldDB" id="A0A066UKM0"/>
<dbReference type="GO" id="GO:0005524">
    <property type="term" value="F:ATP binding"/>
    <property type="evidence" value="ECO:0007669"/>
    <property type="project" value="UniProtKB-KW"/>
</dbReference>
<evidence type="ECO:0000259" key="7">
    <source>
        <dbReference type="Pfam" id="PF00294"/>
    </source>
</evidence>
<dbReference type="GO" id="GO:0044281">
    <property type="term" value="P:small molecule metabolic process"/>
    <property type="evidence" value="ECO:0007669"/>
    <property type="project" value="UniProtKB-ARBA"/>
</dbReference>
<keyword evidence="4 8" id="KW-0418">Kinase</keyword>
<dbReference type="eggNOG" id="COG1105">
    <property type="taxonomic scope" value="Bacteria"/>
</dbReference>
<dbReference type="GO" id="GO:0016052">
    <property type="term" value="P:carbohydrate catabolic process"/>
    <property type="evidence" value="ECO:0007669"/>
    <property type="project" value="UniProtKB-ARBA"/>
</dbReference>
<proteinExistence type="inferred from homology"/>
<dbReference type="GO" id="GO:0005829">
    <property type="term" value="C:cytosol"/>
    <property type="evidence" value="ECO:0007669"/>
    <property type="project" value="TreeGrafter"/>
</dbReference>
<dbReference type="PANTHER" id="PTHR46566">
    <property type="entry name" value="1-PHOSPHOFRUCTOKINASE-RELATED"/>
    <property type="match status" value="1"/>
</dbReference>
<dbReference type="NCBIfam" id="TIGR03168">
    <property type="entry name" value="1-PFK"/>
    <property type="match status" value="1"/>
</dbReference>
<dbReference type="RefSeq" id="WP_036366190.1">
    <property type="nucleotide sequence ID" value="NZ_AOMT01000026.1"/>
</dbReference>
<sequence length="314" mass="33292">MSVLCITLNPAIDMTVSVDGLRVGEVNRALSSQSDAAGKGLNAAQILADLGIDTIVSGFLGADNAVIFEQLFTDRQAMQGGLVQDGFVRVAGESRTNIKIADNSTTTDINGKGFLVNDADKQMLFKQLSDLAKDCQAVLVAGSLPQGFDVGDFDKLLSTLTAVCDKVAVDVSGDALKVAFKHKLWLIKPNDDELFEVFHKPAKTLQEQRALIGRMNIDNVIVSMGSQGVNWFAGDKVYQATPPKMTVVSTVGAGDTLVAGMMTGLLQGLDALSALARATALSAYAVSIVGFRAANDEELSRLLPQVQVRQVADD</sequence>
<dbReference type="EMBL" id="AOMT01000026">
    <property type="protein sequence ID" value="KDN24743.1"/>
    <property type="molecule type" value="Genomic_DNA"/>
</dbReference>
<dbReference type="PIRSF" id="PIRSF000535">
    <property type="entry name" value="1PFK/6PFK/LacC"/>
    <property type="match status" value="1"/>
</dbReference>
<dbReference type="SUPFAM" id="SSF53613">
    <property type="entry name" value="Ribokinase-like"/>
    <property type="match status" value="1"/>
</dbReference>
<gene>
    <name evidence="8" type="ORF">MBO_07248</name>
</gene>
<reference evidence="8 9" key="1">
    <citation type="journal article" date="2014" name="Genome Announc.">
        <title>Draft Genome Sequence of Moraxella bovoculi Strain 237T (ATCC BAA-1259T) Isolated from a Calf with Infectious Bovine Keratoconjunctivitis.</title>
        <authorList>
            <person name="Calcutt M.J."/>
            <person name="Foecking M.F."/>
            <person name="Martin N.T."/>
            <person name="Mhlanga-Mutangadura T."/>
            <person name="Reilly T.J."/>
        </authorList>
    </citation>
    <scope>NUCLEOTIDE SEQUENCE [LARGE SCALE GENOMIC DNA]</scope>
    <source>
        <strain evidence="8 9">237</strain>
    </source>
</reference>
<dbReference type="CDD" id="cd01164">
    <property type="entry name" value="FruK_PfkB_like"/>
    <property type="match status" value="1"/>
</dbReference>
<evidence type="ECO:0000313" key="9">
    <source>
        <dbReference type="Proteomes" id="UP000035860"/>
    </source>
</evidence>
<comment type="caution">
    <text evidence="8">The sequence shown here is derived from an EMBL/GenBank/DDBJ whole genome shotgun (WGS) entry which is preliminary data.</text>
</comment>
<dbReference type="Proteomes" id="UP000035860">
    <property type="component" value="Unassembled WGS sequence"/>
</dbReference>
<dbReference type="FunFam" id="3.40.1190.20:FF:000001">
    <property type="entry name" value="Phosphofructokinase"/>
    <property type="match status" value="1"/>
</dbReference>
<keyword evidence="9" id="KW-1185">Reference proteome</keyword>
<evidence type="ECO:0000313" key="8">
    <source>
        <dbReference type="EMBL" id="KDN24743.1"/>
    </source>
</evidence>
<dbReference type="PROSITE" id="PS00584">
    <property type="entry name" value="PFKB_KINASES_2"/>
    <property type="match status" value="1"/>
</dbReference>
<dbReference type="Gene3D" id="3.40.1190.20">
    <property type="match status" value="1"/>
</dbReference>
<name>A0A066UKM0_9GAMM</name>
<evidence type="ECO:0000256" key="6">
    <source>
        <dbReference type="PIRNR" id="PIRNR000535"/>
    </source>
</evidence>
<evidence type="ECO:0000256" key="5">
    <source>
        <dbReference type="ARBA" id="ARBA00022840"/>
    </source>
</evidence>
<comment type="similarity">
    <text evidence="1 6">Belongs to the carbohydrate kinase PfkB family.</text>
</comment>
<keyword evidence="2 6" id="KW-0808">Transferase</keyword>
<evidence type="ECO:0000256" key="3">
    <source>
        <dbReference type="ARBA" id="ARBA00022741"/>
    </source>
</evidence>
<dbReference type="InterPro" id="IPR017583">
    <property type="entry name" value="Tagatose/fructose_Pkinase"/>
</dbReference>
<organism evidence="8 9">
    <name type="scientific">Moraxella bovoculi 237</name>
    <dbReference type="NCBI Taxonomy" id="743974"/>
    <lineage>
        <taxon>Bacteria</taxon>
        <taxon>Pseudomonadati</taxon>
        <taxon>Pseudomonadota</taxon>
        <taxon>Gammaproteobacteria</taxon>
        <taxon>Moraxellales</taxon>
        <taxon>Moraxellaceae</taxon>
        <taxon>Moraxella</taxon>
    </lineage>
</organism>
<evidence type="ECO:0000256" key="2">
    <source>
        <dbReference type="ARBA" id="ARBA00022679"/>
    </source>
</evidence>
<dbReference type="InterPro" id="IPR029056">
    <property type="entry name" value="Ribokinase-like"/>
</dbReference>
<dbReference type="GO" id="GO:0008443">
    <property type="term" value="F:phosphofructokinase activity"/>
    <property type="evidence" value="ECO:0007669"/>
    <property type="project" value="TreeGrafter"/>
</dbReference>
<dbReference type="InterPro" id="IPR011611">
    <property type="entry name" value="PfkB_dom"/>
</dbReference>
<dbReference type="Pfam" id="PF00294">
    <property type="entry name" value="PfkB"/>
    <property type="match status" value="1"/>
</dbReference>
<feature type="domain" description="Carbohydrate kinase PfkB" evidence="7">
    <location>
        <begin position="12"/>
        <end position="293"/>
    </location>
</feature>
<evidence type="ECO:0000256" key="4">
    <source>
        <dbReference type="ARBA" id="ARBA00022777"/>
    </source>
</evidence>
<dbReference type="OrthoDB" id="9801219at2"/>
<keyword evidence="5" id="KW-0067">ATP-binding</keyword>